<feature type="region of interest" description="Disordered" evidence="10">
    <location>
        <begin position="285"/>
        <end position="344"/>
    </location>
</feature>
<dbReference type="AlphaFoldDB" id="A0AAP8MC65"/>
<keyword evidence="11" id="KW-0732">Signal</keyword>
<dbReference type="Pfam" id="PF00593">
    <property type="entry name" value="TonB_dep_Rec_b-barrel"/>
    <property type="match status" value="1"/>
</dbReference>
<evidence type="ECO:0000256" key="6">
    <source>
        <dbReference type="ARBA" id="ARBA00023136"/>
    </source>
</evidence>
<dbReference type="InterPro" id="IPR000531">
    <property type="entry name" value="Beta-barrel_TonB"/>
</dbReference>
<dbReference type="PANTHER" id="PTHR30069:SF40">
    <property type="entry name" value="TONB-DEPENDENT RECEPTOR NMB0964-RELATED"/>
    <property type="match status" value="1"/>
</dbReference>
<dbReference type="Gene3D" id="2.40.170.20">
    <property type="entry name" value="TonB-dependent receptor, beta-barrel domain"/>
    <property type="match status" value="1"/>
</dbReference>
<keyword evidence="6 8" id="KW-0472">Membrane</keyword>
<evidence type="ECO:0000256" key="3">
    <source>
        <dbReference type="ARBA" id="ARBA00022452"/>
    </source>
</evidence>
<reference evidence="14 15" key="1">
    <citation type="submission" date="2018-01" db="EMBL/GenBank/DDBJ databases">
        <title>The draft genome sequence of Halioglobus japonicus S1-36.</title>
        <authorList>
            <person name="Du Z.-J."/>
            <person name="Shi M.-J."/>
        </authorList>
    </citation>
    <scope>NUCLEOTIDE SEQUENCE [LARGE SCALE GENOMIC DNA]</scope>
    <source>
        <strain evidence="14 15">S1-36</strain>
    </source>
</reference>
<accession>A0AAP8MC65</accession>
<keyword evidence="2 8" id="KW-0813">Transport</keyword>
<evidence type="ECO:0000259" key="13">
    <source>
        <dbReference type="Pfam" id="PF07715"/>
    </source>
</evidence>
<dbReference type="RefSeq" id="WP_084197914.1">
    <property type="nucleotide sequence ID" value="NZ_BMYL01000004.1"/>
</dbReference>
<feature type="compositionally biased region" description="Basic and acidic residues" evidence="10">
    <location>
        <begin position="326"/>
        <end position="344"/>
    </location>
</feature>
<dbReference type="KEGG" id="hja:BST95_01835"/>
<comment type="caution">
    <text evidence="14">The sequence shown here is derived from an EMBL/GenBank/DDBJ whole genome shotgun (WGS) entry which is preliminary data.</text>
</comment>
<feature type="compositionally biased region" description="Basic and acidic residues" evidence="10">
    <location>
        <begin position="292"/>
        <end position="320"/>
    </location>
</feature>
<evidence type="ECO:0000256" key="11">
    <source>
        <dbReference type="SAM" id="SignalP"/>
    </source>
</evidence>
<evidence type="ECO:0000256" key="1">
    <source>
        <dbReference type="ARBA" id="ARBA00004571"/>
    </source>
</evidence>
<evidence type="ECO:0000256" key="7">
    <source>
        <dbReference type="ARBA" id="ARBA00023237"/>
    </source>
</evidence>
<dbReference type="InterPro" id="IPR039426">
    <property type="entry name" value="TonB-dep_rcpt-like"/>
</dbReference>
<proteinExistence type="inferred from homology"/>
<evidence type="ECO:0000256" key="2">
    <source>
        <dbReference type="ARBA" id="ARBA00022448"/>
    </source>
</evidence>
<comment type="similarity">
    <text evidence="8 9">Belongs to the TonB-dependent receptor family.</text>
</comment>
<evidence type="ECO:0000259" key="12">
    <source>
        <dbReference type="Pfam" id="PF00593"/>
    </source>
</evidence>
<sequence length="743" mass="81921">MKRLICLAVAAASASVAAEDRTLEHVLVSVPIHKQEADTALPVTILSGDELRRQAATTIGETLGNRAGIANSTYGPGVGRPVIRGQQGPRAITLQNNILSADVSSLSPDHSVNVEALTAESIEVLRGPSTLLYGGGAIGGVVNVIDNRIPRQPVDGIDGAVEYRYDDASDMDAGVFMVEAGLGNFAFHLDGTTRETSDLDIPGMAIDEAALEAQEELLGHHDEHHDDEHGDEHNEHDEHGEDEVENTDGYIANTDSDTDVLTGGFSFHFGQGSFVGLSVSHLESEYGIPPGTHDHDHGHDEEHEEHGEEHDDHDEHGEEHDEHDEHDEHGDEHDEHEHGEEEEEVIRLDMEQTRYDAMLHLQNPSDSIEAVRGFLTYTDYEHAELEGVEVGTMYNRETWETRLEMVHDAFLGNNGVIGLQYRADEFEAAGEEAYVPKTDSSELGLFLLEDFHSGDWIYEAGLRVDLVERDPDAANASEEDFTSYSISGSALWQFSDTWQAGVSLSRSARAPATEELFSNVDAMDPEEYVTHAATGIIEVGDPDLDEEVSVNADLALQWHAGESWAELAFFYNTFSDYIFLLNSTEEVDETAIYFYEQEDADFYGVELESEFHLTEVGGGALALGLRGDMISGEFDSSGDVPRLPPLRLGASLSWTGDAFSTWVSVLDAADQDNPGDFETETDGYTRWDMGADYRWTFSDNSDLLVFLKWKNIGDDEIRLSTSFLRNYAPEAGESVEAGIRLRF</sequence>
<evidence type="ECO:0000313" key="14">
    <source>
        <dbReference type="EMBL" id="PLW85055.1"/>
    </source>
</evidence>
<dbReference type="Proteomes" id="UP000235162">
    <property type="component" value="Unassembled WGS sequence"/>
</dbReference>
<keyword evidence="7 8" id="KW-0998">Cell outer membrane</keyword>
<dbReference type="SUPFAM" id="SSF56935">
    <property type="entry name" value="Porins"/>
    <property type="match status" value="1"/>
</dbReference>
<dbReference type="GO" id="GO:0009279">
    <property type="term" value="C:cell outer membrane"/>
    <property type="evidence" value="ECO:0007669"/>
    <property type="project" value="UniProtKB-SubCell"/>
</dbReference>
<dbReference type="GO" id="GO:0044718">
    <property type="term" value="P:siderophore transmembrane transport"/>
    <property type="evidence" value="ECO:0007669"/>
    <property type="project" value="TreeGrafter"/>
</dbReference>
<evidence type="ECO:0000256" key="9">
    <source>
        <dbReference type="RuleBase" id="RU003357"/>
    </source>
</evidence>
<feature type="domain" description="TonB-dependent receptor-like beta-barrel" evidence="12">
    <location>
        <begin position="377"/>
        <end position="699"/>
    </location>
</feature>
<feature type="signal peptide" evidence="11">
    <location>
        <begin position="1"/>
        <end position="18"/>
    </location>
</feature>
<dbReference type="InterPro" id="IPR037066">
    <property type="entry name" value="Plug_dom_sf"/>
</dbReference>
<keyword evidence="3 8" id="KW-1134">Transmembrane beta strand</keyword>
<evidence type="ECO:0000256" key="8">
    <source>
        <dbReference type="PROSITE-ProRule" id="PRU01360"/>
    </source>
</evidence>
<dbReference type="InterPro" id="IPR012910">
    <property type="entry name" value="Plug_dom"/>
</dbReference>
<dbReference type="PANTHER" id="PTHR30069">
    <property type="entry name" value="TONB-DEPENDENT OUTER MEMBRANE RECEPTOR"/>
    <property type="match status" value="1"/>
</dbReference>
<comment type="subcellular location">
    <subcellularLocation>
        <location evidence="1 8">Cell outer membrane</location>
        <topology evidence="1 8">Multi-pass membrane protein</topology>
    </subcellularLocation>
</comment>
<feature type="region of interest" description="Disordered" evidence="10">
    <location>
        <begin position="222"/>
        <end position="243"/>
    </location>
</feature>
<evidence type="ECO:0000256" key="4">
    <source>
        <dbReference type="ARBA" id="ARBA00022692"/>
    </source>
</evidence>
<name>A0AAP8MC65_9GAMM</name>
<dbReference type="EMBL" id="PKUR01000004">
    <property type="protein sequence ID" value="PLW85055.1"/>
    <property type="molecule type" value="Genomic_DNA"/>
</dbReference>
<evidence type="ECO:0000256" key="10">
    <source>
        <dbReference type="SAM" id="MobiDB-lite"/>
    </source>
</evidence>
<keyword evidence="14" id="KW-0675">Receptor</keyword>
<dbReference type="Gene3D" id="2.170.130.10">
    <property type="entry name" value="TonB-dependent receptor, plug domain"/>
    <property type="match status" value="1"/>
</dbReference>
<protein>
    <submittedName>
        <fullName evidence="14">TonB-dependent receptor</fullName>
    </submittedName>
</protein>
<keyword evidence="5 9" id="KW-0798">TonB box</keyword>
<organism evidence="14 15">
    <name type="scientific">Halioglobus japonicus</name>
    <dbReference type="NCBI Taxonomy" id="930805"/>
    <lineage>
        <taxon>Bacteria</taxon>
        <taxon>Pseudomonadati</taxon>
        <taxon>Pseudomonadota</taxon>
        <taxon>Gammaproteobacteria</taxon>
        <taxon>Cellvibrionales</taxon>
        <taxon>Halieaceae</taxon>
        <taxon>Halioglobus</taxon>
    </lineage>
</organism>
<gene>
    <name evidence="14" type="ORF">C0029_16100</name>
</gene>
<feature type="domain" description="TonB-dependent receptor plug" evidence="13">
    <location>
        <begin position="37"/>
        <end position="141"/>
    </location>
</feature>
<keyword evidence="15" id="KW-1185">Reference proteome</keyword>
<feature type="compositionally biased region" description="Basic and acidic residues" evidence="10">
    <location>
        <begin position="222"/>
        <end position="239"/>
    </location>
</feature>
<keyword evidence="4 8" id="KW-0812">Transmembrane</keyword>
<evidence type="ECO:0000313" key="15">
    <source>
        <dbReference type="Proteomes" id="UP000235162"/>
    </source>
</evidence>
<dbReference type="GO" id="GO:0015344">
    <property type="term" value="F:siderophore uptake transmembrane transporter activity"/>
    <property type="evidence" value="ECO:0007669"/>
    <property type="project" value="TreeGrafter"/>
</dbReference>
<dbReference type="PROSITE" id="PS52016">
    <property type="entry name" value="TONB_DEPENDENT_REC_3"/>
    <property type="match status" value="1"/>
</dbReference>
<evidence type="ECO:0000256" key="5">
    <source>
        <dbReference type="ARBA" id="ARBA00023077"/>
    </source>
</evidence>
<dbReference type="Pfam" id="PF07715">
    <property type="entry name" value="Plug"/>
    <property type="match status" value="1"/>
</dbReference>
<dbReference type="InterPro" id="IPR036942">
    <property type="entry name" value="Beta-barrel_TonB_sf"/>
</dbReference>
<feature type="chain" id="PRO_5043044335" evidence="11">
    <location>
        <begin position="19"/>
        <end position="743"/>
    </location>
</feature>